<protein>
    <submittedName>
        <fullName evidence="4">Sulfotransferase</fullName>
    </submittedName>
</protein>
<dbReference type="Pfam" id="PF00685">
    <property type="entry name" value="Sulfotransfer_1"/>
    <property type="match status" value="1"/>
</dbReference>
<evidence type="ECO:0000259" key="3">
    <source>
        <dbReference type="Pfam" id="PF00685"/>
    </source>
</evidence>
<dbReference type="EMBL" id="AK417030">
    <property type="protein sequence ID" value="BAN20245.1"/>
    <property type="molecule type" value="mRNA"/>
</dbReference>
<dbReference type="AlphaFoldDB" id="R4WI58"/>
<name>R4WI58_RIPPE</name>
<evidence type="ECO:0000256" key="2">
    <source>
        <dbReference type="ARBA" id="ARBA00022679"/>
    </source>
</evidence>
<reference evidence="4" key="1">
    <citation type="journal article" date="2013" name="PLoS ONE">
        <title>Gene expression in gut symbiotic organ of stinkbug affected by extracellular bacterial symbiont.</title>
        <authorList>
            <person name="Futahashi R."/>
            <person name="Tanaka K."/>
            <person name="Tanahashi M."/>
            <person name="Nikoh N."/>
            <person name="Kikuchi Y."/>
            <person name="Lee B.L."/>
            <person name="Fukatsu T."/>
        </authorList>
    </citation>
    <scope>NUCLEOTIDE SEQUENCE</scope>
    <source>
        <tissue evidence="4">Midgut</tissue>
    </source>
</reference>
<dbReference type="InterPro" id="IPR027417">
    <property type="entry name" value="P-loop_NTPase"/>
</dbReference>
<accession>R4WI58</accession>
<dbReference type="SUPFAM" id="SSF52540">
    <property type="entry name" value="P-loop containing nucleoside triphosphate hydrolases"/>
    <property type="match status" value="1"/>
</dbReference>
<sequence>MFPYEIKPLDEKENQKLLNHFKGEKSGFCQVGPDKWLLPISYSKYADIFYNMEIKENDVFVVTFPRVGTTLSQELIWMVNNNLDFEKSADIPLFERFPFIDLDILIHDELGNEMKLLNTEPEVAKVVKAWKTPVDELLKSIPSPRHIKTHIPLSLLPQDILEKAKVIYVARNAKDVALSYYYHNKLIRLHDYVGDFETYWNLFKNDLVVYAPYWKHIEEGWEKREHPNLLFLFYEDIVKNMRNEIRKVAEFLNKPMADKDVEQLFNHLQIDNFSKKVPVFAKGELKGWLNPMSEGFIRKGESRGKKDFTEALLKDADEWIEAHLKKNKINFP</sequence>
<keyword evidence="2 4" id="KW-0808">Transferase</keyword>
<evidence type="ECO:0000313" key="4">
    <source>
        <dbReference type="EMBL" id="BAN20245.1"/>
    </source>
</evidence>
<organism evidence="4">
    <name type="scientific">Riptortus pedestris</name>
    <name type="common">Bean bug</name>
    <dbReference type="NCBI Taxonomy" id="329032"/>
    <lineage>
        <taxon>Eukaryota</taxon>
        <taxon>Metazoa</taxon>
        <taxon>Ecdysozoa</taxon>
        <taxon>Arthropoda</taxon>
        <taxon>Hexapoda</taxon>
        <taxon>Insecta</taxon>
        <taxon>Pterygota</taxon>
        <taxon>Neoptera</taxon>
        <taxon>Paraneoptera</taxon>
        <taxon>Hemiptera</taxon>
        <taxon>Heteroptera</taxon>
        <taxon>Panheteroptera</taxon>
        <taxon>Pentatomomorpha</taxon>
        <taxon>Coreoidea</taxon>
        <taxon>Alydidae</taxon>
        <taxon>Riptortus</taxon>
    </lineage>
</organism>
<dbReference type="Gene3D" id="3.40.50.300">
    <property type="entry name" value="P-loop containing nucleotide triphosphate hydrolases"/>
    <property type="match status" value="1"/>
</dbReference>
<proteinExistence type="evidence at transcript level"/>
<comment type="similarity">
    <text evidence="1">Belongs to the sulfotransferase 1 family.</text>
</comment>
<feature type="domain" description="Sulfotransferase" evidence="3">
    <location>
        <begin position="57"/>
        <end position="327"/>
    </location>
</feature>
<dbReference type="GO" id="GO:0008146">
    <property type="term" value="F:sulfotransferase activity"/>
    <property type="evidence" value="ECO:0007669"/>
    <property type="project" value="InterPro"/>
</dbReference>
<evidence type="ECO:0000256" key="1">
    <source>
        <dbReference type="ARBA" id="ARBA00005771"/>
    </source>
</evidence>
<dbReference type="PANTHER" id="PTHR11783">
    <property type="entry name" value="SULFOTRANSFERASE SULT"/>
    <property type="match status" value="1"/>
</dbReference>
<dbReference type="InterPro" id="IPR000863">
    <property type="entry name" value="Sulfotransferase_dom"/>
</dbReference>